<dbReference type="EMBL" id="AKVJ01000011">
    <property type="protein sequence ID" value="EIW19942.1"/>
    <property type="molecule type" value="Genomic_DNA"/>
</dbReference>
<dbReference type="AlphaFoldDB" id="I9B488"/>
<keyword evidence="3" id="KW-1185">Reference proteome</keyword>
<dbReference type="InterPro" id="IPR043711">
    <property type="entry name" value="DUF5651"/>
</dbReference>
<dbReference type="PATRIC" id="fig|1149862.3.peg.1087"/>
<protein>
    <recommendedName>
        <fullName evidence="1">DUF5651 domain-containing protein</fullName>
    </recommendedName>
</protein>
<dbReference type="Pfam" id="PF18892">
    <property type="entry name" value="DUF5651"/>
    <property type="match status" value="1"/>
</dbReference>
<proteinExistence type="predicted"/>
<reference evidence="2 3" key="1">
    <citation type="journal article" date="2012" name="J. Bacteriol.">
        <title>Draft Genome Sequences for Two Metal-Reducing Pelosinus fermentans Strains Isolated from a Cr(VI)-Contaminated Site and for Type Strain R7.</title>
        <authorList>
            <person name="Brown S.D."/>
            <person name="Podar M."/>
            <person name="Klingeman D.M."/>
            <person name="Johnson C.M."/>
            <person name="Yang Z.K."/>
            <person name="Utturkar S.M."/>
            <person name="Land M.L."/>
            <person name="Mosher J.J."/>
            <person name="Hurt R.A.Jr."/>
            <person name="Phelps T.J."/>
            <person name="Palumbo A.V."/>
            <person name="Arkin A.P."/>
            <person name="Hazen T.C."/>
            <person name="Elias D.A."/>
        </authorList>
    </citation>
    <scope>NUCLEOTIDE SEQUENCE [LARGE SCALE GENOMIC DNA]</scope>
    <source>
        <strain evidence="2 3">B4</strain>
    </source>
</reference>
<name>I9B488_9FIRM</name>
<dbReference type="Proteomes" id="UP000004324">
    <property type="component" value="Unassembled WGS sequence"/>
</dbReference>
<sequence>MAKRYLNKEERDFYAVIRAFSFFLGDKVDALSESHKHIKEIRQKLRSAKTFTEKAASQLLEPLDPSDQDRAAAEGGKMRVVTRYSDKAMQDYKEILTLDSYTPMKTDHFLSLVSHSLIGTCQVCTKKGEEADGCEMKQIFIAYDVEPYNLSAPAGKCPYQYEGV</sequence>
<evidence type="ECO:0000259" key="1">
    <source>
        <dbReference type="Pfam" id="PF18892"/>
    </source>
</evidence>
<comment type="caution">
    <text evidence="2">The sequence shown here is derived from an EMBL/GenBank/DDBJ whole genome shotgun (WGS) entry which is preliminary data.</text>
</comment>
<feature type="domain" description="DUF5651" evidence="1">
    <location>
        <begin position="104"/>
        <end position="161"/>
    </location>
</feature>
<evidence type="ECO:0000313" key="2">
    <source>
        <dbReference type="EMBL" id="EIW19942.1"/>
    </source>
</evidence>
<accession>I9B488</accession>
<evidence type="ECO:0000313" key="3">
    <source>
        <dbReference type="Proteomes" id="UP000004324"/>
    </source>
</evidence>
<dbReference type="RefSeq" id="WP_007932063.1">
    <property type="nucleotide sequence ID" value="NZ_AKVJ01000011.1"/>
</dbReference>
<gene>
    <name evidence="2" type="ORF">FB4_0193</name>
</gene>
<organism evidence="2 3">
    <name type="scientific">Pelosinus fermentans B4</name>
    <dbReference type="NCBI Taxonomy" id="1149862"/>
    <lineage>
        <taxon>Bacteria</taxon>
        <taxon>Bacillati</taxon>
        <taxon>Bacillota</taxon>
        <taxon>Negativicutes</taxon>
        <taxon>Selenomonadales</taxon>
        <taxon>Sporomusaceae</taxon>
        <taxon>Pelosinus</taxon>
    </lineage>
</organism>